<organism evidence="2 3">
    <name type="scientific">Marasmiellus scandens</name>
    <dbReference type="NCBI Taxonomy" id="2682957"/>
    <lineage>
        <taxon>Eukaryota</taxon>
        <taxon>Fungi</taxon>
        <taxon>Dikarya</taxon>
        <taxon>Basidiomycota</taxon>
        <taxon>Agaricomycotina</taxon>
        <taxon>Agaricomycetes</taxon>
        <taxon>Agaricomycetidae</taxon>
        <taxon>Agaricales</taxon>
        <taxon>Marasmiineae</taxon>
        <taxon>Omphalotaceae</taxon>
        <taxon>Marasmiellus</taxon>
    </lineage>
</organism>
<feature type="region of interest" description="Disordered" evidence="1">
    <location>
        <begin position="136"/>
        <end position="188"/>
    </location>
</feature>
<evidence type="ECO:0000256" key="1">
    <source>
        <dbReference type="SAM" id="MobiDB-lite"/>
    </source>
</evidence>
<gene>
    <name evidence="2" type="ORF">VKT23_012784</name>
</gene>
<feature type="compositionally biased region" description="Basic and acidic residues" evidence="1">
    <location>
        <begin position="398"/>
        <end position="408"/>
    </location>
</feature>
<name>A0ABR1J5P9_9AGAR</name>
<feature type="compositionally biased region" description="Acidic residues" evidence="1">
    <location>
        <begin position="409"/>
        <end position="422"/>
    </location>
</feature>
<dbReference type="Proteomes" id="UP001498398">
    <property type="component" value="Unassembled WGS sequence"/>
</dbReference>
<feature type="compositionally biased region" description="Basic and acidic residues" evidence="1">
    <location>
        <begin position="139"/>
        <end position="154"/>
    </location>
</feature>
<dbReference type="EMBL" id="JBANRG010000032">
    <property type="protein sequence ID" value="KAK7451108.1"/>
    <property type="molecule type" value="Genomic_DNA"/>
</dbReference>
<evidence type="ECO:0000313" key="3">
    <source>
        <dbReference type="Proteomes" id="UP001498398"/>
    </source>
</evidence>
<feature type="compositionally biased region" description="Polar residues" evidence="1">
    <location>
        <begin position="461"/>
        <end position="471"/>
    </location>
</feature>
<protein>
    <submittedName>
        <fullName evidence="2">Uncharacterized protein</fullName>
    </submittedName>
</protein>
<evidence type="ECO:0000313" key="2">
    <source>
        <dbReference type="EMBL" id="KAK7451108.1"/>
    </source>
</evidence>
<feature type="region of interest" description="Disordered" evidence="1">
    <location>
        <begin position="436"/>
        <end position="471"/>
    </location>
</feature>
<reference evidence="2 3" key="1">
    <citation type="submission" date="2024-01" db="EMBL/GenBank/DDBJ databases">
        <title>A draft genome for the cacao thread blight pathogen Marasmiellus scandens.</title>
        <authorList>
            <person name="Baruah I.K."/>
            <person name="Leung J."/>
            <person name="Bukari Y."/>
            <person name="Amoako-Attah I."/>
            <person name="Meinhardt L.W."/>
            <person name="Bailey B.A."/>
            <person name="Cohen S.P."/>
        </authorList>
    </citation>
    <scope>NUCLEOTIDE SEQUENCE [LARGE SCALE GENOMIC DNA]</scope>
    <source>
        <strain evidence="2 3">GH-19</strain>
    </source>
</reference>
<keyword evidence="3" id="KW-1185">Reference proteome</keyword>
<proteinExistence type="predicted"/>
<accession>A0ABR1J5P9</accession>
<comment type="caution">
    <text evidence="2">The sequence shown here is derived from an EMBL/GenBank/DDBJ whole genome shotgun (WGS) entry which is preliminary data.</text>
</comment>
<sequence>MRSELPKPSKKIVQVPYVEIQSPLKLYPSVSSNELKGPPEVCIPRPISPLSRSMSPLTPFPSSPTVNLPPASDSGTPALQADAREQAVDALDMLDVTYNDLEREELENRKKKTVKEADVQEQAVDALDMLDVTYDDLEHEERESREKRAVKEQDFSGNVDSEADDNESEWGGCTTDGLSSIGSPSKVPRLIPRADSATTPQEKAIEALCAFVTSSMNQDDITEQLEGILGKLSSVWYEAIATAVGEPEQTVEEVYQALEGYVPSLLGYTIPQLDSDASPSSPTSKEKAVEALQLYTGSSMGVEKITDNLTALLGDLSSDWHQAIALATAEPDQPVDKVLQRLEEHVPSLLGGHHSAHRRNMVNYTLPPPESGSDEDASDWGAEHEQEKALRKKRKERLQKIREKRGETVDVESNSDLEETEEELDPLVVVKRHYVRTNGRFKGRGTPTPQFKDKKVWVPVPNTNSEDGTTV</sequence>
<feature type="region of interest" description="Disordered" evidence="1">
    <location>
        <begin position="46"/>
        <end position="83"/>
    </location>
</feature>
<feature type="region of interest" description="Disordered" evidence="1">
    <location>
        <begin position="350"/>
        <end position="422"/>
    </location>
</feature>